<name>A0A1H3LRF7_9RHOB</name>
<keyword evidence="1" id="KW-0472">Membrane</keyword>
<dbReference type="OrthoDB" id="7874312at2"/>
<evidence type="ECO:0000256" key="1">
    <source>
        <dbReference type="SAM" id="Phobius"/>
    </source>
</evidence>
<gene>
    <name evidence="2" type="ORF">SAMN05444486_10392</name>
</gene>
<sequence length="124" mass="13845">MIEASRLSEMERELRGLMAAHLGVDKPSLAAGLRSVGRGLPLRQRQNGARLTEALEKVSHPQLCVQLDEAAIVKSHGRLKAYLEKIDRSEVKRRQWIRAGSALAFNLLIVLTVLIVVLRLRGFI</sequence>
<evidence type="ECO:0000313" key="2">
    <source>
        <dbReference type="EMBL" id="SDY66604.1"/>
    </source>
</evidence>
<protein>
    <recommendedName>
        <fullName evidence="4">Transmembrane protein</fullName>
    </recommendedName>
</protein>
<organism evidence="2 3">
    <name type="scientific">Lentibacter algarum</name>
    <dbReference type="NCBI Taxonomy" id="576131"/>
    <lineage>
        <taxon>Bacteria</taxon>
        <taxon>Pseudomonadati</taxon>
        <taxon>Pseudomonadota</taxon>
        <taxon>Alphaproteobacteria</taxon>
        <taxon>Rhodobacterales</taxon>
        <taxon>Roseobacteraceae</taxon>
        <taxon>Lentibacter</taxon>
    </lineage>
</organism>
<reference evidence="2 3" key="1">
    <citation type="submission" date="2016-10" db="EMBL/GenBank/DDBJ databases">
        <authorList>
            <person name="de Groot N.N."/>
        </authorList>
    </citation>
    <scope>NUCLEOTIDE SEQUENCE [LARGE SCALE GENOMIC DNA]</scope>
    <source>
        <strain evidence="2 3">DSM 24677</strain>
    </source>
</reference>
<keyword evidence="1" id="KW-1133">Transmembrane helix</keyword>
<evidence type="ECO:0008006" key="4">
    <source>
        <dbReference type="Google" id="ProtNLM"/>
    </source>
</evidence>
<dbReference type="AlphaFoldDB" id="A0A1H3LRF7"/>
<dbReference type="GeneID" id="78125050"/>
<evidence type="ECO:0000313" key="3">
    <source>
        <dbReference type="Proteomes" id="UP000199026"/>
    </source>
</evidence>
<dbReference type="RefSeq" id="WP_089891930.1">
    <property type="nucleotide sequence ID" value="NZ_CALJFH010000019.1"/>
</dbReference>
<dbReference type="EMBL" id="FNPR01000003">
    <property type="protein sequence ID" value="SDY66604.1"/>
    <property type="molecule type" value="Genomic_DNA"/>
</dbReference>
<dbReference type="STRING" id="576131.SAMN05444486_10392"/>
<feature type="transmembrane region" description="Helical" evidence="1">
    <location>
        <begin position="96"/>
        <end position="118"/>
    </location>
</feature>
<accession>A0A1H3LRF7</accession>
<proteinExistence type="predicted"/>
<keyword evidence="3" id="KW-1185">Reference proteome</keyword>
<dbReference type="Proteomes" id="UP000199026">
    <property type="component" value="Unassembled WGS sequence"/>
</dbReference>
<keyword evidence="1" id="KW-0812">Transmembrane</keyword>